<name>A0A0R1JMC9_9LACO</name>
<dbReference type="InterPro" id="IPR008135">
    <property type="entry name" value="Competence-induced_CinA"/>
</dbReference>
<dbReference type="SUPFAM" id="SSF53218">
    <property type="entry name" value="Molybdenum cofactor biosynthesis proteins"/>
    <property type="match status" value="1"/>
</dbReference>
<evidence type="ECO:0000259" key="2">
    <source>
        <dbReference type="SMART" id="SM00852"/>
    </source>
</evidence>
<protein>
    <recommendedName>
        <fullName evidence="1">Putative competence-damage inducible protein</fullName>
    </recommendedName>
</protein>
<evidence type="ECO:0000256" key="1">
    <source>
        <dbReference type="HAMAP-Rule" id="MF_00226"/>
    </source>
</evidence>
<dbReference type="CDD" id="cd00885">
    <property type="entry name" value="cinA"/>
    <property type="match status" value="1"/>
</dbReference>
<dbReference type="SUPFAM" id="SSF142433">
    <property type="entry name" value="CinA-like"/>
    <property type="match status" value="1"/>
</dbReference>
<dbReference type="NCBIfam" id="NF001813">
    <property type="entry name" value="PRK00549.1"/>
    <property type="match status" value="1"/>
</dbReference>
<dbReference type="InterPro" id="IPR036425">
    <property type="entry name" value="MoaB/Mog-like_dom_sf"/>
</dbReference>
<dbReference type="InterPro" id="IPR041424">
    <property type="entry name" value="CinA_KH"/>
</dbReference>
<dbReference type="InterPro" id="IPR001453">
    <property type="entry name" value="MoaB/Mog_dom"/>
</dbReference>
<dbReference type="Pfam" id="PF02464">
    <property type="entry name" value="CinA"/>
    <property type="match status" value="1"/>
</dbReference>
<evidence type="ECO:0000313" key="4">
    <source>
        <dbReference type="Proteomes" id="UP000051804"/>
    </source>
</evidence>
<dbReference type="Pfam" id="PF18146">
    <property type="entry name" value="CinA_KH"/>
    <property type="match status" value="1"/>
</dbReference>
<dbReference type="STRING" id="1291734.FD02_GL001571"/>
<dbReference type="SMART" id="SM00852">
    <property type="entry name" value="MoCF_biosynth"/>
    <property type="match status" value="1"/>
</dbReference>
<dbReference type="Pfam" id="PF00994">
    <property type="entry name" value="MoCF_biosynth"/>
    <property type="match status" value="1"/>
</dbReference>
<dbReference type="HAMAP" id="MF_00226_B">
    <property type="entry name" value="CinA_B"/>
    <property type="match status" value="1"/>
</dbReference>
<keyword evidence="4" id="KW-1185">Reference proteome</keyword>
<comment type="caution">
    <text evidence="3">The sequence shown here is derived from an EMBL/GenBank/DDBJ whole genome shotgun (WGS) entry which is preliminary data.</text>
</comment>
<dbReference type="AlphaFoldDB" id="A0A0R1JMC9"/>
<dbReference type="PIRSF" id="PIRSF006728">
    <property type="entry name" value="CinA"/>
    <property type="match status" value="1"/>
</dbReference>
<dbReference type="EMBL" id="AZDJ01000022">
    <property type="protein sequence ID" value="KRK72598.1"/>
    <property type="molecule type" value="Genomic_DNA"/>
</dbReference>
<proteinExistence type="inferred from homology"/>
<dbReference type="Gene3D" id="3.30.70.2860">
    <property type="match status" value="1"/>
</dbReference>
<dbReference type="RefSeq" id="WP_056951078.1">
    <property type="nucleotide sequence ID" value="NZ_AZDJ01000022.1"/>
</dbReference>
<evidence type="ECO:0000313" key="3">
    <source>
        <dbReference type="EMBL" id="KRK72598.1"/>
    </source>
</evidence>
<feature type="domain" description="MoaB/Mog" evidence="2">
    <location>
        <begin position="4"/>
        <end position="170"/>
    </location>
</feature>
<dbReference type="InterPro" id="IPR050101">
    <property type="entry name" value="CinA"/>
</dbReference>
<dbReference type="OrthoDB" id="9801454at2"/>
<dbReference type="PANTHER" id="PTHR13939">
    <property type="entry name" value="NICOTINAMIDE-NUCLEOTIDE AMIDOHYDROLASE PNCC"/>
    <property type="match status" value="1"/>
</dbReference>
<dbReference type="Proteomes" id="UP000051804">
    <property type="component" value="Unassembled WGS sequence"/>
</dbReference>
<dbReference type="Gene3D" id="3.90.950.20">
    <property type="entry name" value="CinA-like"/>
    <property type="match status" value="1"/>
</dbReference>
<dbReference type="InterPro" id="IPR008136">
    <property type="entry name" value="CinA_C"/>
</dbReference>
<dbReference type="NCBIfam" id="TIGR00199">
    <property type="entry name" value="PncC_domain"/>
    <property type="match status" value="1"/>
</dbReference>
<dbReference type="NCBIfam" id="TIGR00200">
    <property type="entry name" value="cinA_nterm"/>
    <property type="match status" value="1"/>
</dbReference>
<organism evidence="3 4">
    <name type="scientific">Lacticaseibacillus nasuensis JCM 17158</name>
    <dbReference type="NCBI Taxonomy" id="1291734"/>
    <lineage>
        <taxon>Bacteria</taxon>
        <taxon>Bacillati</taxon>
        <taxon>Bacillota</taxon>
        <taxon>Bacilli</taxon>
        <taxon>Lactobacillales</taxon>
        <taxon>Lactobacillaceae</taxon>
        <taxon>Lacticaseibacillus</taxon>
    </lineage>
</organism>
<reference evidence="3 4" key="1">
    <citation type="journal article" date="2015" name="Genome Announc.">
        <title>Expanding the biotechnology potential of lactobacilli through comparative genomics of 213 strains and associated genera.</title>
        <authorList>
            <person name="Sun Z."/>
            <person name="Harris H.M."/>
            <person name="McCann A."/>
            <person name="Guo C."/>
            <person name="Argimon S."/>
            <person name="Zhang W."/>
            <person name="Yang X."/>
            <person name="Jeffery I.B."/>
            <person name="Cooney J.C."/>
            <person name="Kagawa T.F."/>
            <person name="Liu W."/>
            <person name="Song Y."/>
            <person name="Salvetti E."/>
            <person name="Wrobel A."/>
            <person name="Rasinkangas P."/>
            <person name="Parkhill J."/>
            <person name="Rea M.C."/>
            <person name="O'Sullivan O."/>
            <person name="Ritari J."/>
            <person name="Douillard F.P."/>
            <person name="Paul Ross R."/>
            <person name="Yang R."/>
            <person name="Briner A.E."/>
            <person name="Felis G.E."/>
            <person name="de Vos W.M."/>
            <person name="Barrangou R."/>
            <person name="Klaenhammer T.R."/>
            <person name="Caufield P.W."/>
            <person name="Cui Y."/>
            <person name="Zhang H."/>
            <person name="O'Toole P.W."/>
        </authorList>
    </citation>
    <scope>NUCLEOTIDE SEQUENCE [LARGE SCALE GENOMIC DNA]</scope>
    <source>
        <strain evidence="3 4">JCM 17158</strain>
    </source>
</reference>
<sequence>MKAEIIAVGTEILLGQITNTNASVVARALATLGIDSLHQQVVGDNPERLTAAIDLAAHRADLVVLIGGLGPTKDDLTKQTLAAYLHVPLVVNFPAHENLRRYAKQSGHAMTPNNWVQAKLPFGAQPLTNHVGLAVGAIASRGPQHFVLLPGPPREFEPMVRDELLPALAKLAGGHAVLRSRVLRFFGIGESALVTQIADLIDGQTNPTVAPYIKDFEVTVRVTAKAASDAEADALIAPIAQELLTRLAPYCYGDGDDNSLAQTVVRGLADRQWQLTAAESLTAGALQGALGDVAGVSEWFKGGFVTYSNATKASMLGLDKATIDAHGAVSEYTAKAMAKGALRQVGADIAVSLTGVAGPGPNEGQPAGTVWIGVATAQGVTAQEYHFAGTRNSVRGRAVKAGLFAVIQALQK</sequence>
<comment type="similarity">
    <text evidence="1">Belongs to the CinA family.</text>
</comment>
<gene>
    <name evidence="1" type="primary">cinA</name>
    <name evidence="3" type="ORF">FD02_GL001571</name>
</gene>
<accession>A0A0R1JMC9</accession>
<dbReference type="PATRIC" id="fig|1291734.4.peg.1614"/>
<dbReference type="PANTHER" id="PTHR13939:SF0">
    <property type="entry name" value="NMN AMIDOHYDROLASE-LIKE PROTEIN YFAY"/>
    <property type="match status" value="1"/>
</dbReference>
<dbReference type="InterPro" id="IPR036653">
    <property type="entry name" value="CinA-like_C"/>
</dbReference>
<dbReference type="Gene3D" id="3.40.980.10">
    <property type="entry name" value="MoaB/Mog-like domain"/>
    <property type="match status" value="1"/>
</dbReference>